<evidence type="ECO:0000256" key="3">
    <source>
        <dbReference type="ARBA" id="ARBA00022692"/>
    </source>
</evidence>
<dbReference type="GO" id="GO:0015297">
    <property type="term" value="F:antiporter activity"/>
    <property type="evidence" value="ECO:0007669"/>
    <property type="project" value="InterPro"/>
</dbReference>
<keyword evidence="8" id="KW-1185">Reference proteome</keyword>
<feature type="transmembrane region" description="Helical" evidence="6">
    <location>
        <begin position="269"/>
        <end position="292"/>
    </location>
</feature>
<feature type="transmembrane region" description="Helical" evidence="6">
    <location>
        <begin position="196"/>
        <end position="222"/>
    </location>
</feature>
<feature type="transmembrane region" description="Helical" evidence="6">
    <location>
        <begin position="243"/>
        <end position="263"/>
    </location>
</feature>
<evidence type="ECO:0000313" key="8">
    <source>
        <dbReference type="Proteomes" id="UP000432089"/>
    </source>
</evidence>
<reference evidence="7 8" key="1">
    <citation type="submission" date="2019-09" db="EMBL/GenBank/DDBJ databases">
        <title>YIM 132180 draft genome.</title>
        <authorList>
            <person name="Zhang K."/>
        </authorList>
    </citation>
    <scope>NUCLEOTIDE SEQUENCE [LARGE SCALE GENOMIC DNA]</scope>
    <source>
        <strain evidence="7 8">YIM 132180</strain>
    </source>
</reference>
<dbReference type="PANTHER" id="PTHR42893:SF46">
    <property type="entry name" value="PROTEIN DETOXIFICATION 44, CHLOROPLASTIC"/>
    <property type="match status" value="1"/>
</dbReference>
<dbReference type="Proteomes" id="UP000432089">
    <property type="component" value="Unassembled WGS sequence"/>
</dbReference>
<protein>
    <submittedName>
        <fullName evidence="7">MATE family efflux transporter</fullName>
    </submittedName>
</protein>
<gene>
    <name evidence="7" type="ORF">F6X38_08435</name>
</gene>
<proteinExistence type="inferred from homology"/>
<organism evidence="7 8">
    <name type="scientific">Plantimonas leprariae</name>
    <dbReference type="NCBI Taxonomy" id="2615207"/>
    <lineage>
        <taxon>Bacteria</taxon>
        <taxon>Pseudomonadati</taxon>
        <taxon>Pseudomonadota</taxon>
        <taxon>Alphaproteobacteria</taxon>
        <taxon>Hyphomicrobiales</taxon>
        <taxon>Aurantimonadaceae</taxon>
        <taxon>Plantimonas</taxon>
    </lineage>
</organism>
<dbReference type="GO" id="GO:0042910">
    <property type="term" value="F:xenobiotic transmembrane transporter activity"/>
    <property type="evidence" value="ECO:0007669"/>
    <property type="project" value="InterPro"/>
</dbReference>
<dbReference type="EMBL" id="VZDO01000005">
    <property type="protein sequence ID" value="KAB0680205.1"/>
    <property type="molecule type" value="Genomic_DNA"/>
</dbReference>
<dbReference type="InterPro" id="IPR002528">
    <property type="entry name" value="MATE_fam"/>
</dbReference>
<comment type="caution">
    <text evidence="7">The sequence shown here is derived from an EMBL/GenBank/DDBJ whole genome shotgun (WGS) entry which is preliminary data.</text>
</comment>
<dbReference type="CDD" id="cd13136">
    <property type="entry name" value="MATE_DinF_like"/>
    <property type="match status" value="1"/>
</dbReference>
<feature type="transmembrane region" description="Helical" evidence="6">
    <location>
        <begin position="140"/>
        <end position="162"/>
    </location>
</feature>
<sequence>MTSATESAAQRPFDVTNREVLRIALPMTLAFLTQPLLGITDTAVIGRVGDATALGGLVVGSLIFDFAFQTFNFVRTGTTGLTAQAFGAGDETEMQATFWRATILSLGLGLLLILAEPAVSFLGLLAIAPDEGVAGATRTYVFWRMLAAPFSLLNFAVLGYVLGRGRATLGLLLQLLINGANIVFSILFGLVLEGGIAGVALGTATGEAIGALVGLGIVLAGFDRHRRPALTRVLDRPSFGRMVAVNRDIMIRSFCLLAAYALFTRLGASLGSLTLAANGVLLTMFMVGGYFLDGLANASEQLVGRAVGANWRPAFDRSVTLTIRWGLVMSALLALLFFASGETVVSFLTTDTPVRAAAAPYIGWAAFSCFAGALAFLMDGVFIGATWSATMRNMMLLSALLFALAAYALLPAFGNHGLWAALQLFLALRGFTLLAATPAHRRRTFGN</sequence>
<name>A0A7V7TWU8_9HYPH</name>
<dbReference type="PANTHER" id="PTHR42893">
    <property type="entry name" value="PROTEIN DETOXIFICATION 44, CHLOROPLASTIC-RELATED"/>
    <property type="match status" value="1"/>
</dbReference>
<evidence type="ECO:0000313" key="7">
    <source>
        <dbReference type="EMBL" id="KAB0680205.1"/>
    </source>
</evidence>
<feature type="transmembrane region" description="Helical" evidence="6">
    <location>
        <begin position="419"/>
        <end position="437"/>
    </location>
</feature>
<dbReference type="RefSeq" id="WP_150969278.1">
    <property type="nucleotide sequence ID" value="NZ_VZDO01000005.1"/>
</dbReference>
<feature type="transmembrane region" description="Helical" evidence="6">
    <location>
        <begin position="361"/>
        <end position="382"/>
    </location>
</feature>
<accession>A0A7V7TWU8</accession>
<evidence type="ECO:0000256" key="6">
    <source>
        <dbReference type="SAM" id="Phobius"/>
    </source>
</evidence>
<evidence type="ECO:0000256" key="2">
    <source>
        <dbReference type="ARBA" id="ARBA00010199"/>
    </source>
</evidence>
<feature type="transmembrane region" description="Helical" evidence="6">
    <location>
        <begin position="20"/>
        <end position="39"/>
    </location>
</feature>
<feature type="transmembrane region" description="Helical" evidence="6">
    <location>
        <begin position="51"/>
        <end position="68"/>
    </location>
</feature>
<feature type="transmembrane region" description="Helical" evidence="6">
    <location>
        <begin position="394"/>
        <end position="413"/>
    </location>
</feature>
<dbReference type="AlphaFoldDB" id="A0A7V7TWU8"/>
<evidence type="ECO:0000256" key="4">
    <source>
        <dbReference type="ARBA" id="ARBA00022989"/>
    </source>
</evidence>
<dbReference type="GO" id="GO:0005886">
    <property type="term" value="C:plasma membrane"/>
    <property type="evidence" value="ECO:0007669"/>
    <property type="project" value="TreeGrafter"/>
</dbReference>
<keyword evidence="5 6" id="KW-0472">Membrane</keyword>
<evidence type="ECO:0000256" key="5">
    <source>
        <dbReference type="ARBA" id="ARBA00023136"/>
    </source>
</evidence>
<dbReference type="Pfam" id="PF01554">
    <property type="entry name" value="MatE"/>
    <property type="match status" value="2"/>
</dbReference>
<feature type="transmembrane region" description="Helical" evidence="6">
    <location>
        <begin position="169"/>
        <end position="190"/>
    </location>
</feature>
<dbReference type="NCBIfam" id="TIGR00797">
    <property type="entry name" value="matE"/>
    <property type="match status" value="1"/>
</dbReference>
<keyword evidence="4 6" id="KW-1133">Transmembrane helix</keyword>
<feature type="transmembrane region" description="Helical" evidence="6">
    <location>
        <begin position="103"/>
        <end position="128"/>
    </location>
</feature>
<evidence type="ECO:0000256" key="1">
    <source>
        <dbReference type="ARBA" id="ARBA00004141"/>
    </source>
</evidence>
<dbReference type="InterPro" id="IPR044644">
    <property type="entry name" value="DinF-like"/>
</dbReference>
<comment type="subcellular location">
    <subcellularLocation>
        <location evidence="1">Membrane</location>
        <topology evidence="1">Multi-pass membrane protein</topology>
    </subcellularLocation>
</comment>
<feature type="transmembrane region" description="Helical" evidence="6">
    <location>
        <begin position="321"/>
        <end position="341"/>
    </location>
</feature>
<comment type="similarity">
    <text evidence="2">Belongs to the multi antimicrobial extrusion (MATE) (TC 2.A.66.1) family.</text>
</comment>
<keyword evidence="3 6" id="KW-0812">Transmembrane</keyword>